<feature type="non-terminal residue" evidence="2">
    <location>
        <position position="63"/>
    </location>
</feature>
<dbReference type="PANTHER" id="PTHR47878">
    <property type="entry name" value="OXIDOREDUCTASE FAD/NAD(P)-BINDING DOMAIN PROTEIN"/>
    <property type="match status" value="1"/>
</dbReference>
<organism evidence="2 3">
    <name type="scientific">Elstera litoralis</name>
    <dbReference type="NCBI Taxonomy" id="552518"/>
    <lineage>
        <taxon>Bacteria</taxon>
        <taxon>Pseudomonadati</taxon>
        <taxon>Pseudomonadota</taxon>
        <taxon>Alphaproteobacteria</taxon>
        <taxon>Rhodospirillales</taxon>
        <taxon>Rhodospirillaceae</taxon>
        <taxon>Elstera</taxon>
    </lineage>
</organism>
<dbReference type="SUPFAM" id="SSF63380">
    <property type="entry name" value="Riboflavin synthase domain-like"/>
    <property type="match status" value="1"/>
</dbReference>
<protein>
    <submittedName>
        <fullName evidence="2">Ferredoxin-NADP reductase</fullName>
    </submittedName>
</protein>
<evidence type="ECO:0000313" key="3">
    <source>
        <dbReference type="Proteomes" id="UP000033774"/>
    </source>
</evidence>
<keyword evidence="3" id="KW-1185">Reference proteome</keyword>
<reference evidence="2 3" key="1">
    <citation type="submission" date="2015-03" db="EMBL/GenBank/DDBJ databases">
        <title>Draft genome sequence of Elstera litoralis.</title>
        <authorList>
            <person name="Rahalkar M.C."/>
            <person name="Dhakephalkar P.K."/>
            <person name="Pore S.D."/>
            <person name="Arora P."/>
            <person name="Kapse N.G."/>
            <person name="Pandit P.S."/>
        </authorList>
    </citation>
    <scope>NUCLEOTIDE SEQUENCE [LARGE SCALE GENOMIC DNA]</scope>
    <source>
        <strain evidence="2 3">Dia-1</strain>
    </source>
</reference>
<dbReference type="InterPro" id="IPR008333">
    <property type="entry name" value="Cbr1-like_FAD-bd_dom"/>
</dbReference>
<dbReference type="EMBL" id="LAJY01000582">
    <property type="protein sequence ID" value="KJV08444.1"/>
    <property type="molecule type" value="Genomic_DNA"/>
</dbReference>
<dbReference type="GO" id="GO:0042167">
    <property type="term" value="P:heme catabolic process"/>
    <property type="evidence" value="ECO:0007669"/>
    <property type="project" value="TreeGrafter"/>
</dbReference>
<sequence length="63" mass="7343">MSNFLEERVLSVHHWTNRLFSFTTTRDKGFRFLNGQFIMIGLPVNGKPLLRAYSIASANFEEH</sequence>
<dbReference type="Pfam" id="PF00970">
    <property type="entry name" value="FAD_binding_6"/>
    <property type="match status" value="1"/>
</dbReference>
<dbReference type="InterPro" id="IPR017938">
    <property type="entry name" value="Riboflavin_synthase-like_b-brl"/>
</dbReference>
<evidence type="ECO:0000313" key="2">
    <source>
        <dbReference type="EMBL" id="KJV08444.1"/>
    </source>
</evidence>
<dbReference type="AlphaFoldDB" id="A0A0F3IS69"/>
<feature type="domain" description="Flavoprotein pyridine nucleotide cytochrome reductase-like FAD-binding" evidence="1">
    <location>
        <begin position="17"/>
        <end position="59"/>
    </location>
</feature>
<comment type="caution">
    <text evidence="2">The sequence shown here is derived from an EMBL/GenBank/DDBJ whole genome shotgun (WGS) entry which is preliminary data.</text>
</comment>
<dbReference type="GO" id="GO:0034599">
    <property type="term" value="P:cellular response to oxidative stress"/>
    <property type="evidence" value="ECO:0007669"/>
    <property type="project" value="TreeGrafter"/>
</dbReference>
<proteinExistence type="predicted"/>
<evidence type="ECO:0000259" key="1">
    <source>
        <dbReference type="Pfam" id="PF00970"/>
    </source>
</evidence>
<dbReference type="Proteomes" id="UP000033774">
    <property type="component" value="Unassembled WGS sequence"/>
</dbReference>
<dbReference type="InterPro" id="IPR051930">
    <property type="entry name" value="FNR_type-1"/>
</dbReference>
<accession>A0A0F3IS69</accession>
<gene>
    <name evidence="2" type="ORF">VZ95_17775</name>
</gene>
<dbReference type="RefSeq" id="WP_045777050.1">
    <property type="nucleotide sequence ID" value="NZ_LAJY01000582.1"/>
</dbReference>
<dbReference type="PANTHER" id="PTHR47878:SF1">
    <property type="entry name" value="FLAVODOXIN_FERREDOXIN--NADP REDUCTASE"/>
    <property type="match status" value="1"/>
</dbReference>
<name>A0A0F3IS69_9PROT</name>
<dbReference type="Gene3D" id="2.40.30.10">
    <property type="entry name" value="Translation factors"/>
    <property type="match status" value="1"/>
</dbReference>